<protein>
    <recommendedName>
        <fullName evidence="4">G-protein coupled receptors family 1 profile domain-containing protein</fullName>
    </recommendedName>
</protein>
<name>A0AAV8ZQL4_9CUCU</name>
<feature type="transmembrane region" description="Helical" evidence="1">
    <location>
        <begin position="87"/>
        <end position="109"/>
    </location>
</feature>
<organism evidence="2 3">
    <name type="scientific">Rhamnusium bicolor</name>
    <dbReference type="NCBI Taxonomy" id="1586634"/>
    <lineage>
        <taxon>Eukaryota</taxon>
        <taxon>Metazoa</taxon>
        <taxon>Ecdysozoa</taxon>
        <taxon>Arthropoda</taxon>
        <taxon>Hexapoda</taxon>
        <taxon>Insecta</taxon>
        <taxon>Pterygota</taxon>
        <taxon>Neoptera</taxon>
        <taxon>Endopterygota</taxon>
        <taxon>Coleoptera</taxon>
        <taxon>Polyphaga</taxon>
        <taxon>Cucujiformia</taxon>
        <taxon>Chrysomeloidea</taxon>
        <taxon>Cerambycidae</taxon>
        <taxon>Lepturinae</taxon>
        <taxon>Rhagiini</taxon>
        <taxon>Rhamnusium</taxon>
    </lineage>
</organism>
<gene>
    <name evidence="2" type="ORF">NQ314_002801</name>
</gene>
<keyword evidence="1" id="KW-0472">Membrane</keyword>
<evidence type="ECO:0000313" key="2">
    <source>
        <dbReference type="EMBL" id="KAJ8967487.1"/>
    </source>
</evidence>
<feature type="transmembrane region" description="Helical" evidence="1">
    <location>
        <begin position="187"/>
        <end position="208"/>
    </location>
</feature>
<feature type="transmembrane region" description="Helical" evidence="1">
    <location>
        <begin position="54"/>
        <end position="75"/>
    </location>
</feature>
<dbReference type="Proteomes" id="UP001162156">
    <property type="component" value="Unassembled WGS sequence"/>
</dbReference>
<feature type="transmembrane region" description="Helical" evidence="1">
    <location>
        <begin position="115"/>
        <end position="137"/>
    </location>
</feature>
<reference evidence="2" key="1">
    <citation type="journal article" date="2023" name="Insect Mol. Biol.">
        <title>Genome sequencing provides insights into the evolution of gene families encoding plant cell wall-degrading enzymes in longhorned beetles.</title>
        <authorList>
            <person name="Shin N.R."/>
            <person name="Okamura Y."/>
            <person name="Kirsch R."/>
            <person name="Pauchet Y."/>
        </authorList>
    </citation>
    <scope>NUCLEOTIDE SEQUENCE</scope>
    <source>
        <strain evidence="2">RBIC_L_NR</strain>
    </source>
</reference>
<evidence type="ECO:0000313" key="3">
    <source>
        <dbReference type="Proteomes" id="UP001162156"/>
    </source>
</evidence>
<accession>A0AAV8ZQL4</accession>
<proteinExistence type="predicted"/>
<dbReference type="SUPFAM" id="SSF81321">
    <property type="entry name" value="Family A G protein-coupled receptor-like"/>
    <property type="match status" value="1"/>
</dbReference>
<comment type="caution">
    <text evidence="2">The sequence shown here is derived from an EMBL/GenBank/DDBJ whole genome shotgun (WGS) entry which is preliminary data.</text>
</comment>
<keyword evidence="1" id="KW-0812">Transmembrane</keyword>
<dbReference type="AlphaFoldDB" id="A0AAV8ZQL4"/>
<feature type="transmembrane region" description="Helical" evidence="1">
    <location>
        <begin position="158"/>
        <end position="181"/>
    </location>
</feature>
<sequence length="340" mass="40173">MCLNDPLMKMATTYEYDYLNVSEFENDPFEVYDEDESSKHTIYTVDRGIHVIDILIRILFSLVVVSADIYLICVINKFKRLKTRTNMYILNCFILNILYIISMPLLYVFSYFVRYYIFYPLNTFSVLYVTFALALSLDWFLSGYRPSSIQKYNKFYKYVFLGIYVVFITEGLVALTLSYLRHLVVRFYIFNVLYVISLIVVVTLNILRKKFNLTNGSFKTAYSLTVTNIMIFSYLPLLIIHILDIFIPRKNYTWEYIIIYTEIIARYIVLCHPILVVYMLGKQNKYFKMAYKQSFKRYLKTYGDDNLDDGSEVENDIGNQTVKVNCLTENGQEPKLIVTI</sequence>
<feature type="transmembrane region" description="Helical" evidence="1">
    <location>
        <begin position="263"/>
        <end position="281"/>
    </location>
</feature>
<keyword evidence="3" id="KW-1185">Reference proteome</keyword>
<feature type="transmembrane region" description="Helical" evidence="1">
    <location>
        <begin position="220"/>
        <end position="243"/>
    </location>
</feature>
<evidence type="ECO:0008006" key="4">
    <source>
        <dbReference type="Google" id="ProtNLM"/>
    </source>
</evidence>
<dbReference type="EMBL" id="JANEYF010000851">
    <property type="protein sequence ID" value="KAJ8967487.1"/>
    <property type="molecule type" value="Genomic_DNA"/>
</dbReference>
<keyword evidence="1" id="KW-1133">Transmembrane helix</keyword>
<evidence type="ECO:0000256" key="1">
    <source>
        <dbReference type="SAM" id="Phobius"/>
    </source>
</evidence>